<evidence type="ECO:0000313" key="2">
    <source>
        <dbReference type="EMBL" id="KAE9078874.1"/>
    </source>
</evidence>
<evidence type="ECO:0000313" key="11">
    <source>
        <dbReference type="Proteomes" id="UP000440367"/>
    </source>
</evidence>
<evidence type="ECO:0000313" key="7">
    <source>
        <dbReference type="EMBL" id="KAE9278464.1"/>
    </source>
</evidence>
<evidence type="ECO:0000313" key="10">
    <source>
        <dbReference type="Proteomes" id="UP000437068"/>
    </source>
</evidence>
<comment type="caution">
    <text evidence="7">The sequence shown here is derived from an EMBL/GenBank/DDBJ whole genome shotgun (WGS) entry which is preliminary data.</text>
</comment>
<gene>
    <name evidence="7" type="ORF">PF001_g25148</name>
    <name evidence="6" type="ORF">PF002_g27245</name>
    <name evidence="5" type="ORF">PF005_g23672</name>
    <name evidence="4" type="ORF">PF006_g26289</name>
    <name evidence="2" type="ORF">PF007_g23677</name>
    <name evidence="1" type="ORF">PF009_g24415</name>
    <name evidence="3" type="ORF">PF010_g22251</name>
</gene>
<evidence type="ECO:0000313" key="1">
    <source>
        <dbReference type="EMBL" id="KAE8925376.1"/>
    </source>
</evidence>
<dbReference type="AlphaFoldDB" id="A0A6A4BZD8"/>
<evidence type="ECO:0000313" key="14">
    <source>
        <dbReference type="Proteomes" id="UP000488956"/>
    </source>
</evidence>
<dbReference type="EMBL" id="QXGF01002279">
    <property type="protein sequence ID" value="KAE8925376.1"/>
    <property type="molecule type" value="Genomic_DNA"/>
</dbReference>
<organism evidence="7 10">
    <name type="scientific">Phytophthora fragariae</name>
    <dbReference type="NCBI Taxonomy" id="53985"/>
    <lineage>
        <taxon>Eukaryota</taxon>
        <taxon>Sar</taxon>
        <taxon>Stramenopiles</taxon>
        <taxon>Oomycota</taxon>
        <taxon>Peronosporomycetes</taxon>
        <taxon>Peronosporales</taxon>
        <taxon>Peronosporaceae</taxon>
        <taxon>Phytophthora</taxon>
    </lineage>
</organism>
<keyword evidence="9" id="KW-1185">Reference proteome</keyword>
<evidence type="ECO:0008006" key="15">
    <source>
        <dbReference type="Google" id="ProtNLM"/>
    </source>
</evidence>
<dbReference type="Proteomes" id="UP000440367">
    <property type="component" value="Unassembled WGS sequence"/>
</dbReference>
<evidence type="ECO:0000313" key="13">
    <source>
        <dbReference type="Proteomes" id="UP000441208"/>
    </source>
</evidence>
<evidence type="ECO:0000313" key="4">
    <source>
        <dbReference type="EMBL" id="KAE9085276.1"/>
    </source>
</evidence>
<accession>A0A6A4BZD8</accession>
<dbReference type="EMBL" id="QXGD01003025">
    <property type="protein sequence ID" value="KAE9181521.1"/>
    <property type="molecule type" value="Genomic_DNA"/>
</dbReference>
<evidence type="ECO:0000313" key="12">
    <source>
        <dbReference type="Proteomes" id="UP000440732"/>
    </source>
</evidence>
<evidence type="ECO:0000313" key="9">
    <source>
        <dbReference type="Proteomes" id="UP000433483"/>
    </source>
</evidence>
<dbReference type="EMBL" id="QXGE01002892">
    <property type="protein sequence ID" value="KAE9278464.1"/>
    <property type="molecule type" value="Genomic_DNA"/>
</dbReference>
<dbReference type="OrthoDB" id="101931at2759"/>
<dbReference type="Proteomes" id="UP000429523">
    <property type="component" value="Unassembled WGS sequence"/>
</dbReference>
<evidence type="ECO:0000313" key="8">
    <source>
        <dbReference type="Proteomes" id="UP000429523"/>
    </source>
</evidence>
<dbReference type="Proteomes" id="UP000441208">
    <property type="component" value="Unassembled WGS sequence"/>
</dbReference>
<dbReference type="Proteomes" id="UP000440732">
    <property type="component" value="Unassembled WGS sequence"/>
</dbReference>
<dbReference type="Proteomes" id="UP000488956">
    <property type="component" value="Unassembled WGS sequence"/>
</dbReference>
<protein>
    <recommendedName>
        <fullName evidence="15">RxLR effector protein</fullName>
    </recommendedName>
</protein>
<evidence type="ECO:0000313" key="6">
    <source>
        <dbReference type="EMBL" id="KAE9181521.1"/>
    </source>
</evidence>
<dbReference type="EMBL" id="QXFX01002094">
    <property type="protein sequence ID" value="KAE9080786.1"/>
    <property type="molecule type" value="Genomic_DNA"/>
</dbReference>
<dbReference type="EMBL" id="QXFZ01002266">
    <property type="protein sequence ID" value="KAE9078874.1"/>
    <property type="molecule type" value="Genomic_DNA"/>
</dbReference>
<reference evidence="8 9" key="1">
    <citation type="submission" date="2018-08" db="EMBL/GenBank/DDBJ databases">
        <title>Genomic investigation of the strawberry pathogen Phytophthora fragariae indicates pathogenicity is determined by transcriptional variation in three key races.</title>
        <authorList>
            <person name="Adams T.M."/>
            <person name="Armitage A.D."/>
            <person name="Sobczyk M.K."/>
            <person name="Bates H.J."/>
            <person name="Dunwell J.M."/>
            <person name="Nellist C.F."/>
            <person name="Harrison R.J."/>
        </authorList>
    </citation>
    <scope>NUCLEOTIDE SEQUENCE [LARGE SCALE GENOMIC DNA]</scope>
    <source>
        <strain evidence="7 10">A4</strain>
        <strain evidence="6 11">BC-1</strain>
        <strain evidence="5 9">NOV-27</strain>
        <strain evidence="4 12">NOV-5</strain>
        <strain evidence="2 13">NOV-71</strain>
        <strain evidence="1 8">NOV-9</strain>
        <strain evidence="3 14">ONT-3</strain>
    </source>
</reference>
<dbReference type="EMBL" id="QXGB01002282">
    <property type="protein sequence ID" value="KAE9179476.1"/>
    <property type="molecule type" value="Genomic_DNA"/>
</dbReference>
<evidence type="ECO:0000313" key="5">
    <source>
        <dbReference type="EMBL" id="KAE9179476.1"/>
    </source>
</evidence>
<proteinExistence type="predicted"/>
<dbReference type="Proteomes" id="UP000433483">
    <property type="component" value="Unassembled WGS sequence"/>
</dbReference>
<name>A0A6A4BZD8_9STRA</name>
<sequence>MAIRISTSSQSTFFDASLGTMQASRRLTKLLLVVTASIFATSCAIATESDRDEFSSVVGGSDNRRILLRGAAEAGADNEDRGLFSWARLQYWLETGTSKSDVKKALGLAGLEDDALKAAPNFIYYEDFVYARQGRILENWLGNGITTQQVWRHYGLPVDDIPAALKGTDNYKNFMRYAKMEDDKIFNLKNSDKKVTIERGGSPAEMEAKLDTWVLAKRPNWYVKYMLNLDNRSRNAYLNSKYYRYYEKFLERTGPKVPAVPLVDV</sequence>
<dbReference type="Proteomes" id="UP000437068">
    <property type="component" value="Unassembled WGS sequence"/>
</dbReference>
<dbReference type="EMBL" id="QXGA01003274">
    <property type="protein sequence ID" value="KAE9085276.1"/>
    <property type="molecule type" value="Genomic_DNA"/>
</dbReference>
<evidence type="ECO:0000313" key="3">
    <source>
        <dbReference type="EMBL" id="KAE9080786.1"/>
    </source>
</evidence>